<dbReference type="Gene3D" id="3.40.50.2300">
    <property type="match status" value="1"/>
</dbReference>
<dbReference type="SMART" id="SM00448">
    <property type="entry name" value="REC"/>
    <property type="match status" value="1"/>
</dbReference>
<proteinExistence type="predicted"/>
<organism evidence="4 5">
    <name type="scientific">Archangium gephyra</name>
    <dbReference type="NCBI Taxonomy" id="48"/>
    <lineage>
        <taxon>Bacteria</taxon>
        <taxon>Pseudomonadati</taxon>
        <taxon>Myxococcota</taxon>
        <taxon>Myxococcia</taxon>
        <taxon>Myxococcales</taxon>
        <taxon>Cystobacterineae</taxon>
        <taxon>Archangiaceae</taxon>
        <taxon>Archangium</taxon>
    </lineage>
</organism>
<evidence type="ECO:0000256" key="1">
    <source>
        <dbReference type="ARBA" id="ARBA00022553"/>
    </source>
</evidence>
<dbReference type="PANTHER" id="PTHR44591">
    <property type="entry name" value="STRESS RESPONSE REGULATOR PROTEIN 1"/>
    <property type="match status" value="1"/>
</dbReference>
<sequence length="164" mass="17935">MRSRAVVTGSAAAKPLVLYVEDDADTFRLAQLRLQQRYEVINASTDLEAAQLLARHGDNLYAVLLDVELQGSQLDGLALVRAIRGMPPTMPQPSYAKQIPVLPHTPLIVMTAYVTKYSEADVKALGANHFLTKPIDFTRLSLALAQANIQSVMARLAARPARAR</sequence>
<keyword evidence="1 2" id="KW-0597">Phosphoprotein</keyword>
<dbReference type="AlphaFoldDB" id="A0A2W5V899"/>
<evidence type="ECO:0000313" key="5">
    <source>
        <dbReference type="Proteomes" id="UP000249061"/>
    </source>
</evidence>
<evidence type="ECO:0000256" key="2">
    <source>
        <dbReference type="PROSITE-ProRule" id="PRU00169"/>
    </source>
</evidence>
<feature type="modified residue" description="4-aspartylphosphate" evidence="2">
    <location>
        <position position="66"/>
    </location>
</feature>
<dbReference type="InterPro" id="IPR001789">
    <property type="entry name" value="Sig_transdc_resp-reg_receiver"/>
</dbReference>
<reference evidence="4 5" key="1">
    <citation type="submission" date="2017-08" db="EMBL/GenBank/DDBJ databases">
        <title>Infants hospitalized years apart are colonized by the same room-sourced microbial strains.</title>
        <authorList>
            <person name="Brooks B."/>
            <person name="Olm M.R."/>
            <person name="Firek B.A."/>
            <person name="Baker R."/>
            <person name="Thomas B.C."/>
            <person name="Morowitz M.J."/>
            <person name="Banfield J.F."/>
        </authorList>
    </citation>
    <scope>NUCLEOTIDE SEQUENCE [LARGE SCALE GENOMIC DNA]</scope>
    <source>
        <strain evidence="4">S2_003_000_R2_14</strain>
    </source>
</reference>
<name>A0A2W5V899_9BACT</name>
<dbReference type="InterPro" id="IPR011006">
    <property type="entry name" value="CheY-like_superfamily"/>
</dbReference>
<accession>A0A2W5V899</accession>
<feature type="domain" description="Response regulatory" evidence="3">
    <location>
        <begin position="16"/>
        <end position="148"/>
    </location>
</feature>
<dbReference type="GO" id="GO:0000160">
    <property type="term" value="P:phosphorelay signal transduction system"/>
    <property type="evidence" value="ECO:0007669"/>
    <property type="project" value="InterPro"/>
</dbReference>
<dbReference type="PANTHER" id="PTHR44591:SF3">
    <property type="entry name" value="RESPONSE REGULATORY DOMAIN-CONTAINING PROTEIN"/>
    <property type="match status" value="1"/>
</dbReference>
<dbReference type="InterPro" id="IPR050595">
    <property type="entry name" value="Bact_response_regulator"/>
</dbReference>
<evidence type="ECO:0000259" key="3">
    <source>
        <dbReference type="PROSITE" id="PS50110"/>
    </source>
</evidence>
<dbReference type="Pfam" id="PF00072">
    <property type="entry name" value="Response_reg"/>
    <property type="match status" value="1"/>
</dbReference>
<dbReference type="PROSITE" id="PS50110">
    <property type="entry name" value="RESPONSE_REGULATORY"/>
    <property type="match status" value="1"/>
</dbReference>
<gene>
    <name evidence="4" type="ORF">DI536_30320</name>
</gene>
<dbReference type="Proteomes" id="UP000249061">
    <property type="component" value="Unassembled WGS sequence"/>
</dbReference>
<comment type="caution">
    <text evidence="4">The sequence shown here is derived from an EMBL/GenBank/DDBJ whole genome shotgun (WGS) entry which is preliminary data.</text>
</comment>
<protein>
    <recommendedName>
        <fullName evidence="3">Response regulatory domain-containing protein</fullName>
    </recommendedName>
</protein>
<dbReference type="SUPFAM" id="SSF52172">
    <property type="entry name" value="CheY-like"/>
    <property type="match status" value="1"/>
</dbReference>
<evidence type="ECO:0000313" key="4">
    <source>
        <dbReference type="EMBL" id="PZR06371.1"/>
    </source>
</evidence>
<dbReference type="EMBL" id="QFQP01000038">
    <property type="protein sequence ID" value="PZR06371.1"/>
    <property type="molecule type" value="Genomic_DNA"/>
</dbReference>